<dbReference type="Proteomes" id="UP000003973">
    <property type="component" value="Unassembled WGS sequence"/>
</dbReference>
<dbReference type="HOGENOM" id="CLU_1757002_0_0_4"/>
<evidence type="ECO:0000313" key="1">
    <source>
        <dbReference type="EMBL" id="EEO27422.1"/>
    </source>
</evidence>
<reference evidence="1" key="1">
    <citation type="submission" date="2011-10" db="EMBL/GenBank/DDBJ databases">
        <title>The Genome Sequence of Oxalobacter formigenes HOxBLS.</title>
        <authorList>
            <consortium name="The Broad Institute Genome Sequencing Platform"/>
            <person name="Earl A."/>
            <person name="Ward D."/>
            <person name="Feldgarden M."/>
            <person name="Gevers D."/>
            <person name="Allison M.J."/>
            <person name="Humphrey S."/>
            <person name="Young S.K."/>
            <person name="Zeng Q."/>
            <person name="Gargeya S."/>
            <person name="Fitzgerald M."/>
            <person name="Haas B."/>
            <person name="Abouelleil A."/>
            <person name="Alvarado L."/>
            <person name="Arachchi H.M."/>
            <person name="Berlin A."/>
            <person name="Brown A."/>
            <person name="Chapman S.B."/>
            <person name="Chen Z."/>
            <person name="Dunbar C."/>
            <person name="Freedman E."/>
            <person name="Gearin G."/>
            <person name="Goldberg J."/>
            <person name="Griggs A."/>
            <person name="Gujja S."/>
            <person name="Heiman D."/>
            <person name="Howarth C."/>
            <person name="Larson L."/>
            <person name="Lui A."/>
            <person name="MacDonald P.J.P."/>
            <person name="Montmayeur A."/>
            <person name="Murphy C."/>
            <person name="Neiman D."/>
            <person name="Pearson M."/>
            <person name="Priest M."/>
            <person name="Roberts A."/>
            <person name="Saif S."/>
            <person name="Shea T."/>
            <person name="Shenoy N."/>
            <person name="Sisk P."/>
            <person name="Stolte C."/>
            <person name="Sykes S."/>
            <person name="Wortman J."/>
            <person name="Nusbaum C."/>
            <person name="Birren B."/>
        </authorList>
    </citation>
    <scope>NUCLEOTIDE SEQUENCE [LARGE SCALE GENOMIC DNA]</scope>
    <source>
        <strain evidence="1">HOxBLS</strain>
    </source>
</reference>
<protein>
    <submittedName>
        <fullName evidence="1">Uncharacterized protein</fullName>
    </submittedName>
</protein>
<organism evidence="1 2">
    <name type="scientific">Oxalobacter paraformigenes</name>
    <dbReference type="NCBI Taxonomy" id="556268"/>
    <lineage>
        <taxon>Bacteria</taxon>
        <taxon>Pseudomonadati</taxon>
        <taxon>Pseudomonadota</taxon>
        <taxon>Betaproteobacteria</taxon>
        <taxon>Burkholderiales</taxon>
        <taxon>Oxalobacteraceae</taxon>
        <taxon>Oxalobacter</taxon>
    </lineage>
</organism>
<comment type="caution">
    <text evidence="1">The sequence shown here is derived from an EMBL/GenBank/DDBJ whole genome shotgun (WGS) entry which is preliminary data.</text>
</comment>
<dbReference type="InterPro" id="IPR013785">
    <property type="entry name" value="Aldolase_TIM"/>
</dbReference>
<dbReference type="Gene3D" id="3.20.20.70">
    <property type="entry name" value="Aldolase class I"/>
    <property type="match status" value="1"/>
</dbReference>
<proteinExistence type="predicted"/>
<dbReference type="eggNOG" id="COG0329">
    <property type="taxonomic scope" value="Bacteria"/>
</dbReference>
<accession>C3X2I6</accession>
<name>C3X2I6_9BURK</name>
<evidence type="ECO:0000313" key="2">
    <source>
        <dbReference type="Proteomes" id="UP000003973"/>
    </source>
</evidence>
<dbReference type="SUPFAM" id="SSF51569">
    <property type="entry name" value="Aldolase"/>
    <property type="match status" value="1"/>
</dbReference>
<dbReference type="AlphaFoldDB" id="C3X2I6"/>
<gene>
    <name evidence="1" type="ORF">OFAG_00575</name>
</gene>
<sequence>MKKRPNAVAIPYPYPRIHQTLDYPTIQGGDFPVLQGDDRVLPAWLAPGYSGTVAGAANVFPEPLIASDHAFPSRVSGCTPEYAKVTAGFDAMKNVNVAYSRAGPAIRGFHAGTMKAPLQELDEAEIQRLREKPVALSQKNHRPLKIVD</sequence>
<keyword evidence="2" id="KW-1185">Reference proteome</keyword>
<dbReference type="EMBL" id="ACDP02000026">
    <property type="protein sequence ID" value="EEO27422.1"/>
    <property type="molecule type" value="Genomic_DNA"/>
</dbReference>